<dbReference type="Proteomes" id="UP001186974">
    <property type="component" value="Unassembled WGS sequence"/>
</dbReference>
<comment type="caution">
    <text evidence="1">The sequence shown here is derived from an EMBL/GenBank/DDBJ whole genome shotgun (WGS) entry which is preliminary data.</text>
</comment>
<keyword evidence="2" id="KW-1185">Reference proteome</keyword>
<evidence type="ECO:0000313" key="1">
    <source>
        <dbReference type="EMBL" id="KAK3065353.1"/>
    </source>
</evidence>
<name>A0ACC3DD10_9PEZI</name>
<sequence>MASTELASRSSGNDTDTDTEIFKPKILSFASGLHGVNQDLNYVFVHAFVGVLIIACVLTLGLRLMRRFSNYLRRISTQTNSQQQFFWSMNQTRWWPALKQHLLYAPFWRHRHNREFQLSDAISMGTLPSRFHTLMLLILVGTNLTYILVLPWYQAQPEIIAELRARSGVMAVINLIPTMLFAMRNNPLIPLLQISYDTFNLLHRWAARVVIVDSLIHVFAWGANTYREGKMQAISTSLANTPSYTWGLVATVCFAFIFLQAWGPIRHAFYETFLNAHRLLALFGVIGIYVHIDTHHLPQLFWIIIVILIWVGEYIFRFAWVLYYNISLLPGQQSKRLTRITVEALPSQACRVTLALVRPWGWPRPGCHVHVYMPTLSLWASHPFSVAWTETKMPQSSSLPVTEETKRMTVADLDLREDKQTTVSLVVRARTGFTRKLYDRASSSASGVYTTWGAIEGPYGGWDSLQSYGTVLMFAGGVGITHQVGFVRQLVEGAHEGTVSARKIILVWSVPNTEALEWVRPWMDEILKIPGRREVLKILLFVTKPRSHNEVISGTGTVQMFPGRCNPQTILDRELVDRVGAMAVTVCGPGAFADSVRAAARRRVGKGVLDFIEEAFTY</sequence>
<evidence type="ECO:0000313" key="2">
    <source>
        <dbReference type="Proteomes" id="UP001186974"/>
    </source>
</evidence>
<accession>A0ACC3DD10</accession>
<organism evidence="1 2">
    <name type="scientific">Coniosporium uncinatum</name>
    <dbReference type="NCBI Taxonomy" id="93489"/>
    <lineage>
        <taxon>Eukaryota</taxon>
        <taxon>Fungi</taxon>
        <taxon>Dikarya</taxon>
        <taxon>Ascomycota</taxon>
        <taxon>Pezizomycotina</taxon>
        <taxon>Dothideomycetes</taxon>
        <taxon>Dothideomycetes incertae sedis</taxon>
        <taxon>Coniosporium</taxon>
    </lineage>
</organism>
<gene>
    <name evidence="1" type="ORF">LTS18_014197</name>
</gene>
<proteinExistence type="predicted"/>
<protein>
    <submittedName>
        <fullName evidence="1">Uncharacterized protein</fullName>
    </submittedName>
</protein>
<dbReference type="EMBL" id="JAWDJW010006338">
    <property type="protein sequence ID" value="KAK3065353.1"/>
    <property type="molecule type" value="Genomic_DNA"/>
</dbReference>
<reference evidence="1" key="1">
    <citation type="submission" date="2024-09" db="EMBL/GenBank/DDBJ databases">
        <title>Black Yeasts Isolated from many extreme environments.</title>
        <authorList>
            <person name="Coleine C."/>
            <person name="Stajich J.E."/>
            <person name="Selbmann L."/>
        </authorList>
    </citation>
    <scope>NUCLEOTIDE SEQUENCE</scope>
    <source>
        <strain evidence="1">CCFEE 5737</strain>
    </source>
</reference>